<dbReference type="EMBL" id="AFYH01071529">
    <property type="status" value="NOT_ANNOTATED_CDS"/>
    <property type="molecule type" value="Genomic_DNA"/>
</dbReference>
<dbReference type="GO" id="GO:0005634">
    <property type="term" value="C:nucleus"/>
    <property type="evidence" value="ECO:0007669"/>
    <property type="project" value="UniProtKB-SubCell"/>
</dbReference>
<dbReference type="Gene3D" id="1.25.40.10">
    <property type="entry name" value="Tetratricopeptide repeat domain"/>
    <property type="match status" value="1"/>
</dbReference>
<keyword evidence="3" id="KW-0963">Cytoplasm</keyword>
<feature type="compositionally biased region" description="Basic and acidic residues" evidence="13">
    <location>
        <begin position="208"/>
        <end position="219"/>
    </location>
</feature>
<accession>H3B4Q4</accession>
<dbReference type="GO" id="GO:0030331">
    <property type="term" value="F:nuclear estrogen receptor binding"/>
    <property type="evidence" value="ECO:0007669"/>
    <property type="project" value="TreeGrafter"/>
</dbReference>
<dbReference type="Pfam" id="PF04969">
    <property type="entry name" value="CS"/>
    <property type="match status" value="1"/>
</dbReference>
<dbReference type="FunFam" id="2.60.40.790:FF:000015">
    <property type="entry name" value="dynein assembly factor 4, axonemal isoform X1"/>
    <property type="match status" value="1"/>
</dbReference>
<dbReference type="SUPFAM" id="SSF48452">
    <property type="entry name" value="TPR-like"/>
    <property type="match status" value="1"/>
</dbReference>
<dbReference type="Pfam" id="PF13414">
    <property type="entry name" value="TPR_11"/>
    <property type="match status" value="1"/>
</dbReference>
<dbReference type="FunCoup" id="H3B4Q4">
    <property type="interactions" value="1057"/>
</dbReference>
<dbReference type="OMA" id="ELAAWHF"/>
<dbReference type="GO" id="GO:0007399">
    <property type="term" value="P:nervous system development"/>
    <property type="evidence" value="ECO:0007669"/>
    <property type="project" value="UniProtKB-KW"/>
</dbReference>
<dbReference type="GeneTree" id="ENSGT00390000004930"/>
<dbReference type="SMART" id="SM00028">
    <property type="entry name" value="TPR"/>
    <property type="match status" value="3"/>
</dbReference>
<feature type="repeat" description="TPR" evidence="11">
    <location>
        <begin position="370"/>
        <end position="403"/>
    </location>
</feature>
<dbReference type="InterPro" id="IPR052004">
    <property type="entry name" value="Dynein_assembly_factor_4"/>
</dbReference>
<feature type="region of interest" description="Disordered" evidence="13">
    <location>
        <begin position="202"/>
        <end position="238"/>
    </location>
</feature>
<evidence type="ECO:0000256" key="12">
    <source>
        <dbReference type="SAM" id="Coils"/>
    </source>
</evidence>
<sequence length="424" mass="49019">MPVLVKDYTWSQTESLVYITVPLKGVKPGKTDIFCTEDYLKVNFPPFLFEVILHAPIDDTKSSAKIRNGVVTFTLCKKEMIVWESLAIVKADKERKQQIRENAIVKAQEKAKAEAEAKAVKKRENEKYALEVMMQMEEEGRKRIEDLKEQERKKATEELEKWKEHQKQIEKEQKNEREELYVERLQIEGEKKRKEAVKTCKKSVTGSQKERVTNRKERNTSNIFSEKQEAEALPAPRSGSSIKIQFTPRVFPTALRESRVAEEEEWLQKQAEARRAMNADVPELKDLKEEEKNPDWLKEKGNKLFATGNYLAAINAYNLAIQLNRRLPTLYLNRAACHLKLRNLHKTIEDSSKALELLMPPVLNNADSRLKAHVRRGTAFCELELYVEGLQDYEAALKIDPNNTGLQRDSEKIRNVIQGTVLEP</sequence>
<name>H3B4Q4_LATCH</name>
<dbReference type="AlphaFoldDB" id="H3B4Q4"/>
<dbReference type="InterPro" id="IPR008978">
    <property type="entry name" value="HSP20-like_chaperone"/>
</dbReference>
<dbReference type="eggNOG" id="KOG1124">
    <property type="taxonomic scope" value="Eukaryota"/>
</dbReference>
<dbReference type="EMBL" id="AFYH01071530">
    <property type="status" value="NOT_ANNOTATED_CDS"/>
    <property type="molecule type" value="Genomic_DNA"/>
</dbReference>
<dbReference type="GO" id="GO:0120293">
    <property type="term" value="C:dynein axonemal particle"/>
    <property type="evidence" value="ECO:0007669"/>
    <property type="project" value="UniProtKB-SubCell"/>
</dbReference>
<evidence type="ECO:0000313" key="15">
    <source>
        <dbReference type="Ensembl" id="ENSLACP00000016875.1"/>
    </source>
</evidence>
<dbReference type="PANTHER" id="PTHR46492:SF1">
    <property type="entry name" value="DYNEIN AXONEMAL ASSEMBLY FACTOR 4"/>
    <property type="match status" value="1"/>
</dbReference>
<evidence type="ECO:0000256" key="11">
    <source>
        <dbReference type="PROSITE-ProRule" id="PRU00339"/>
    </source>
</evidence>
<dbReference type="HOGENOM" id="CLU_029084_0_0_1"/>
<evidence type="ECO:0000256" key="2">
    <source>
        <dbReference type="ARBA" id="ARBA00004487"/>
    </source>
</evidence>
<proteinExistence type="predicted"/>
<dbReference type="CDD" id="cd06469">
    <property type="entry name" value="p23_DYX1C1_like"/>
    <property type="match status" value="1"/>
</dbReference>
<dbReference type="SUPFAM" id="SSF49764">
    <property type="entry name" value="HSP20-like chaperones"/>
    <property type="match status" value="1"/>
</dbReference>
<keyword evidence="8" id="KW-0966">Cell projection</keyword>
<keyword evidence="5 11" id="KW-0802">TPR repeat</keyword>
<dbReference type="GO" id="GO:0036159">
    <property type="term" value="P:inner dynein arm assembly"/>
    <property type="evidence" value="ECO:0007669"/>
    <property type="project" value="TreeGrafter"/>
</dbReference>
<dbReference type="GO" id="GO:0036158">
    <property type="term" value="P:outer dynein arm assembly"/>
    <property type="evidence" value="ECO:0007669"/>
    <property type="project" value="TreeGrafter"/>
</dbReference>
<keyword evidence="4" id="KW-0677">Repeat</keyword>
<dbReference type="PROSITE" id="PS51203">
    <property type="entry name" value="CS"/>
    <property type="match status" value="1"/>
</dbReference>
<dbReference type="InterPro" id="IPR011990">
    <property type="entry name" value="TPR-like_helical_dom_sf"/>
</dbReference>
<dbReference type="Ensembl" id="ENSLACT00000016994.1">
    <property type="protein sequence ID" value="ENSLACP00000016875.1"/>
    <property type="gene ID" value="ENSLACG00000014863.1"/>
</dbReference>
<gene>
    <name evidence="15" type="primary">DNAAF4</name>
</gene>
<reference evidence="15" key="2">
    <citation type="submission" date="2025-08" db="UniProtKB">
        <authorList>
            <consortium name="Ensembl"/>
        </authorList>
    </citation>
    <scope>IDENTIFICATION</scope>
</reference>
<dbReference type="InParanoid" id="H3B4Q4"/>
<dbReference type="InterPro" id="IPR019734">
    <property type="entry name" value="TPR_rpt"/>
</dbReference>
<keyword evidence="12" id="KW-0175">Coiled coil</keyword>
<evidence type="ECO:0000256" key="8">
    <source>
        <dbReference type="ARBA" id="ARBA00023273"/>
    </source>
</evidence>
<dbReference type="GO" id="GO:0003351">
    <property type="term" value="P:epithelial cilium movement involved in extracellular fluid movement"/>
    <property type="evidence" value="ECO:0007669"/>
    <property type="project" value="TreeGrafter"/>
</dbReference>
<evidence type="ECO:0000256" key="5">
    <source>
        <dbReference type="ARBA" id="ARBA00022803"/>
    </source>
</evidence>
<dbReference type="GO" id="GO:0005576">
    <property type="term" value="C:extracellular region"/>
    <property type="evidence" value="ECO:0007669"/>
    <property type="project" value="GOC"/>
</dbReference>
<dbReference type="GO" id="GO:0043005">
    <property type="term" value="C:neuron projection"/>
    <property type="evidence" value="ECO:0007669"/>
    <property type="project" value="UniProtKB-SubCell"/>
</dbReference>
<evidence type="ECO:0000256" key="13">
    <source>
        <dbReference type="SAM" id="MobiDB-lite"/>
    </source>
</evidence>
<evidence type="ECO:0000256" key="7">
    <source>
        <dbReference type="ARBA" id="ARBA00023242"/>
    </source>
</evidence>
<dbReference type="EMBL" id="AFYH01071531">
    <property type="status" value="NOT_ANNOTATED_CDS"/>
    <property type="molecule type" value="Genomic_DNA"/>
</dbReference>
<evidence type="ECO:0000256" key="1">
    <source>
        <dbReference type="ARBA" id="ARBA00004123"/>
    </source>
</evidence>
<organism evidence="15 16">
    <name type="scientific">Latimeria chalumnae</name>
    <name type="common">Coelacanth</name>
    <dbReference type="NCBI Taxonomy" id="7897"/>
    <lineage>
        <taxon>Eukaryota</taxon>
        <taxon>Metazoa</taxon>
        <taxon>Chordata</taxon>
        <taxon>Craniata</taxon>
        <taxon>Vertebrata</taxon>
        <taxon>Euteleostomi</taxon>
        <taxon>Coelacanthiformes</taxon>
        <taxon>Coelacanthidae</taxon>
        <taxon>Latimeria</taxon>
    </lineage>
</organism>
<evidence type="ECO:0000256" key="10">
    <source>
        <dbReference type="ARBA" id="ARBA00024430"/>
    </source>
</evidence>
<evidence type="ECO:0000256" key="6">
    <source>
        <dbReference type="ARBA" id="ARBA00022902"/>
    </source>
</evidence>
<keyword evidence="6" id="KW-0524">Neurogenesis</keyword>
<evidence type="ECO:0000256" key="9">
    <source>
        <dbReference type="ARBA" id="ARBA00024190"/>
    </source>
</evidence>
<evidence type="ECO:0000259" key="14">
    <source>
        <dbReference type="PROSITE" id="PS51203"/>
    </source>
</evidence>
<dbReference type="GO" id="GO:0007507">
    <property type="term" value="P:heart development"/>
    <property type="evidence" value="ECO:0007669"/>
    <property type="project" value="TreeGrafter"/>
</dbReference>
<reference evidence="16" key="1">
    <citation type="submission" date="2011-08" db="EMBL/GenBank/DDBJ databases">
        <title>The draft genome of Latimeria chalumnae.</title>
        <authorList>
            <person name="Di Palma F."/>
            <person name="Alfoldi J."/>
            <person name="Johnson J."/>
            <person name="Berlin A."/>
            <person name="Gnerre S."/>
            <person name="Jaffe D."/>
            <person name="MacCallum I."/>
            <person name="Young S."/>
            <person name="Walker B.J."/>
            <person name="Lander E."/>
            <person name="Lindblad-Toh K."/>
        </authorList>
    </citation>
    <scope>NUCLEOTIDE SEQUENCE [LARGE SCALE GENOMIC DNA]</scope>
    <source>
        <strain evidence="16">Wild caught</strain>
    </source>
</reference>
<dbReference type="FunFam" id="1.25.40.10:FF:000176">
    <property type="entry name" value="dynein assembly factor 4, axonemal isoform X1"/>
    <property type="match status" value="1"/>
</dbReference>
<dbReference type="InterPro" id="IPR007052">
    <property type="entry name" value="CS_dom"/>
</dbReference>
<dbReference type="STRING" id="7897.ENSLACP00000016875"/>
<dbReference type="InterPro" id="IPR037894">
    <property type="entry name" value="CS_DYX1C1"/>
</dbReference>
<evidence type="ECO:0000256" key="3">
    <source>
        <dbReference type="ARBA" id="ARBA00022490"/>
    </source>
</evidence>
<dbReference type="GO" id="GO:0007368">
    <property type="term" value="P:determination of left/right symmetry"/>
    <property type="evidence" value="ECO:0007669"/>
    <property type="project" value="TreeGrafter"/>
</dbReference>
<dbReference type="Gene3D" id="2.60.40.790">
    <property type="match status" value="1"/>
</dbReference>
<keyword evidence="7" id="KW-0539">Nucleus</keyword>
<evidence type="ECO:0000313" key="16">
    <source>
        <dbReference type="Proteomes" id="UP000008672"/>
    </source>
</evidence>
<dbReference type="PANTHER" id="PTHR46492">
    <property type="entry name" value="DYNEIN ASSEMBLY FACTOR 4, AXONEMAL"/>
    <property type="match status" value="1"/>
</dbReference>
<comment type="subcellular location">
    <subcellularLocation>
        <location evidence="2">Cell projection</location>
        <location evidence="2">Neuron projection</location>
    </subcellularLocation>
    <subcellularLocation>
        <location evidence="9">Dynein axonemal particle</location>
    </subcellularLocation>
    <subcellularLocation>
        <location evidence="1">Nucleus</location>
    </subcellularLocation>
</comment>
<reference evidence="15" key="3">
    <citation type="submission" date="2025-09" db="UniProtKB">
        <authorList>
            <consortium name="Ensembl"/>
        </authorList>
    </citation>
    <scope>IDENTIFICATION</scope>
</reference>
<dbReference type="PROSITE" id="PS50005">
    <property type="entry name" value="TPR"/>
    <property type="match status" value="1"/>
</dbReference>
<keyword evidence="16" id="KW-1185">Reference proteome</keyword>
<protein>
    <recommendedName>
        <fullName evidence="10">Dynein axonemal assembly factor 4</fullName>
    </recommendedName>
</protein>
<dbReference type="Proteomes" id="UP000008672">
    <property type="component" value="Unassembled WGS sequence"/>
</dbReference>
<feature type="coiled-coil region" evidence="12">
    <location>
        <begin position="105"/>
        <end position="179"/>
    </location>
</feature>
<evidence type="ECO:0000256" key="4">
    <source>
        <dbReference type="ARBA" id="ARBA00022737"/>
    </source>
</evidence>
<feature type="domain" description="CS" evidence="14">
    <location>
        <begin position="3"/>
        <end position="87"/>
    </location>
</feature>